<dbReference type="InterPro" id="IPR037165">
    <property type="entry name" value="AldOxase/xan_DH_Mopterin-bd_sf"/>
</dbReference>
<dbReference type="EMBL" id="RJKX01000015">
    <property type="protein sequence ID" value="ROP83959.1"/>
    <property type="molecule type" value="Genomic_DNA"/>
</dbReference>
<dbReference type="Gene3D" id="3.30.365.10">
    <property type="entry name" value="Aldehyde oxidase/xanthine dehydrogenase, molybdopterin binding domain"/>
    <property type="match status" value="4"/>
</dbReference>
<dbReference type="Gene3D" id="3.90.1170.50">
    <property type="entry name" value="Aldehyde oxidase/xanthine dehydrogenase, a/b hammerhead"/>
    <property type="match status" value="1"/>
</dbReference>
<keyword evidence="2" id="KW-0560">Oxidoreductase</keyword>
<comment type="caution">
    <text evidence="4">The sequence shown here is derived from an EMBL/GenBank/DDBJ whole genome shotgun (WGS) entry which is preliminary data.</text>
</comment>
<dbReference type="SUPFAM" id="SSF56003">
    <property type="entry name" value="Molybdenum cofactor-binding domain"/>
    <property type="match status" value="1"/>
</dbReference>
<dbReference type="AlphaFoldDB" id="A0A3N1KYT1"/>
<reference evidence="4 5" key="1">
    <citation type="submission" date="2018-11" db="EMBL/GenBank/DDBJ databases">
        <title>Genomic Encyclopedia of Type Strains, Phase IV (KMG-IV): sequencing the most valuable type-strain genomes for metagenomic binning, comparative biology and taxonomic classification.</title>
        <authorList>
            <person name="Goeker M."/>
        </authorList>
    </citation>
    <scope>NUCLEOTIDE SEQUENCE [LARGE SCALE GENOMIC DNA]</scope>
    <source>
        <strain evidence="4 5">DSM 5900</strain>
    </source>
</reference>
<feature type="domain" description="Aldehyde oxidase/xanthine dehydrogenase a/b hammerhead" evidence="3">
    <location>
        <begin position="44"/>
        <end position="164"/>
    </location>
</feature>
<proteinExistence type="predicted"/>
<dbReference type="Pfam" id="PF02738">
    <property type="entry name" value="MoCoBD_1"/>
    <property type="match status" value="1"/>
</dbReference>
<keyword evidence="5" id="KW-1185">Reference proteome</keyword>
<dbReference type="Pfam" id="PF01315">
    <property type="entry name" value="Ald_Xan_dh_C"/>
    <property type="match status" value="1"/>
</dbReference>
<accession>A0A3N1KYT1</accession>
<sequence length="798" mass="85531">MTAAAFSGTIAATHPAKHLERIAAMEQFGFGQPVRRKEDRRFLTGRGRYTDDINLAGQAYGHVLRSPHAHARITRLDTEAAAAAPGVLAVLTHADLVADGIPSLPCHVDVPGRGGEKMFAPLRPVLADGTVRFVGDLVAFVVAESAQAARDASELIEVDYDPLPAVVDAVAAMEPGAPLLWPERGSNLCVHWESHDGTAMRAAFARAARVVRCDLVNNRLVGNPMEPRVAIGEYDPATGIRTLHSPTQGVVKLWQGLATLIFNVPQDKIRVVSPDVGGGFGLRGKLFPESVLVVWAATRLQRPVKWTADRSETFLCDPHGRDHVTTCEMAFDAGGRILAMRAETAANVGAYLLDFGPRIPTIAGARIAGSVYDVPAMQLSVRVIFTNTVPTDAYRGAGRPEICYQMERLLDLGAEAFGIGREEIRRRNFIRPEQLPYKNQVGMVIDSGLFAQTMDQALDRADWAGFGARRAAARDGLLRGIGLGYYVEASGGQPFEEARVRFEEDGRVTLIVGTFSHGQGHETAFAQILAERLGVPFDEIDLRQGDSDFVKFGNGTGGSRSSQMGGVATARAAQQVVDKARRIAAHALEAAEADISFRAGGFEVAGTDLRIAIADVARLARDPARLPDGMEPGLDETCRYQRPTECNFPNGAHVAEVEIDPDTGVVRIARYVCVDDCGEIINPLLIRGQVHGAVAQGLGQALLERTAYDPDSGQLVSGSFMDYAMPRASDMPDLDVGFHVVRNPSNDLGVKGAGEGGSCGAPPAIVSAVCDALGITHIDMPLTPEVVWRAIRARQAAA</sequence>
<evidence type="ECO:0000259" key="3">
    <source>
        <dbReference type="SMART" id="SM01008"/>
    </source>
</evidence>
<evidence type="ECO:0000256" key="2">
    <source>
        <dbReference type="ARBA" id="ARBA00023002"/>
    </source>
</evidence>
<dbReference type="GO" id="GO:0005506">
    <property type="term" value="F:iron ion binding"/>
    <property type="evidence" value="ECO:0007669"/>
    <property type="project" value="InterPro"/>
</dbReference>
<evidence type="ECO:0000313" key="4">
    <source>
        <dbReference type="EMBL" id="ROP83959.1"/>
    </source>
</evidence>
<dbReference type="Pfam" id="PF20256">
    <property type="entry name" value="MoCoBD_2"/>
    <property type="match status" value="1"/>
</dbReference>
<dbReference type="InterPro" id="IPR008274">
    <property type="entry name" value="AldOxase/xan_DH_MoCoBD1"/>
</dbReference>
<dbReference type="SMART" id="SM01008">
    <property type="entry name" value="Ald_Xan_dh_C"/>
    <property type="match status" value="1"/>
</dbReference>
<protein>
    <submittedName>
        <fullName evidence="4">Carbon-monoxide dehydrogenase large subunit</fullName>
    </submittedName>
</protein>
<dbReference type="Proteomes" id="UP000278222">
    <property type="component" value="Unassembled WGS sequence"/>
</dbReference>
<dbReference type="GO" id="GO:0016491">
    <property type="term" value="F:oxidoreductase activity"/>
    <property type="evidence" value="ECO:0007669"/>
    <property type="project" value="UniProtKB-KW"/>
</dbReference>
<gene>
    <name evidence="4" type="ORF">EDC65_3303</name>
</gene>
<organism evidence="4 5">
    <name type="scientific">Stella humosa</name>
    <dbReference type="NCBI Taxonomy" id="94"/>
    <lineage>
        <taxon>Bacteria</taxon>
        <taxon>Pseudomonadati</taxon>
        <taxon>Pseudomonadota</taxon>
        <taxon>Alphaproteobacteria</taxon>
        <taxon>Rhodospirillales</taxon>
        <taxon>Stellaceae</taxon>
        <taxon>Stella</taxon>
    </lineage>
</organism>
<dbReference type="PANTHER" id="PTHR11908:SF132">
    <property type="entry name" value="ALDEHYDE OXIDASE 1-RELATED"/>
    <property type="match status" value="1"/>
</dbReference>
<dbReference type="RefSeq" id="WP_338069549.1">
    <property type="nucleotide sequence ID" value="NZ_AP019700.1"/>
</dbReference>
<dbReference type="InterPro" id="IPR046867">
    <property type="entry name" value="AldOxase/xan_DH_MoCoBD2"/>
</dbReference>
<name>A0A3N1KYT1_9PROT</name>
<dbReference type="SUPFAM" id="SSF54665">
    <property type="entry name" value="CO dehydrogenase molybdoprotein N-domain-like"/>
    <property type="match status" value="1"/>
</dbReference>
<dbReference type="InterPro" id="IPR016208">
    <property type="entry name" value="Ald_Oxase/xanthine_DH-like"/>
</dbReference>
<evidence type="ECO:0000313" key="5">
    <source>
        <dbReference type="Proteomes" id="UP000278222"/>
    </source>
</evidence>
<keyword evidence="1" id="KW-0500">Molybdenum</keyword>
<evidence type="ECO:0000256" key="1">
    <source>
        <dbReference type="ARBA" id="ARBA00022505"/>
    </source>
</evidence>
<dbReference type="PANTHER" id="PTHR11908">
    <property type="entry name" value="XANTHINE DEHYDROGENASE"/>
    <property type="match status" value="1"/>
</dbReference>
<dbReference type="InterPro" id="IPR000674">
    <property type="entry name" value="Ald_Oxase/Xan_DH_a/b"/>
</dbReference>
<dbReference type="InterPro" id="IPR036856">
    <property type="entry name" value="Ald_Oxase/Xan_DH_a/b_sf"/>
</dbReference>